<dbReference type="Pfam" id="PF20463">
    <property type="entry name" value="PDH_C"/>
    <property type="match status" value="1"/>
</dbReference>
<dbReference type="Pfam" id="PF02153">
    <property type="entry name" value="PDH_N"/>
    <property type="match status" value="1"/>
</dbReference>
<evidence type="ECO:0000313" key="3">
    <source>
        <dbReference type="EMBL" id="RIH64695.1"/>
    </source>
</evidence>
<sequence length="300" mass="33194">MKITIIGLGLIGGSFAKDLRLARFATEFVGVEANKSHAQEALKLGLVDRVEPLEKGIKNSDLVIIAIPVDKELEVLPAVLDGIDRGTTVTDMGSTKKVITELVKSHPRRNQFIAAHPMSGTENSGPTAAIEGLFKGKIAIVCDQENSGPQHLALVEKMFQVLGMDIAYMSSDEQDHSTAFVSHLPHAAAFALANAVQDKEDRSIIFDLASGGFRSTVRLAKSSCSMWKPIFEQNSHYVVNSLDVYIQHLQQFRDCIKNNQFDKLQDLILNANKIRTILEGENPHFIKNEEKIVKLYTKQQ</sequence>
<dbReference type="OrthoDB" id="9802008at2"/>
<dbReference type="InterPro" id="IPR050812">
    <property type="entry name" value="Preph/Arog_dehydrog"/>
</dbReference>
<dbReference type="FunFam" id="3.40.50.720:FF:000208">
    <property type="entry name" value="Prephenate dehydrogenase"/>
    <property type="match status" value="1"/>
</dbReference>
<organism evidence="3 4">
    <name type="scientific">Mariniphaga sediminis</name>
    <dbReference type="NCBI Taxonomy" id="1628158"/>
    <lineage>
        <taxon>Bacteria</taxon>
        <taxon>Pseudomonadati</taxon>
        <taxon>Bacteroidota</taxon>
        <taxon>Bacteroidia</taxon>
        <taxon>Marinilabiliales</taxon>
        <taxon>Prolixibacteraceae</taxon>
        <taxon>Mariniphaga</taxon>
    </lineage>
</organism>
<comment type="caution">
    <text evidence="3">The sequence shown here is derived from an EMBL/GenBank/DDBJ whole genome shotgun (WGS) entry which is preliminary data.</text>
</comment>
<dbReference type="InterPro" id="IPR036291">
    <property type="entry name" value="NAD(P)-bd_dom_sf"/>
</dbReference>
<dbReference type="GO" id="GO:0004665">
    <property type="term" value="F:prephenate dehydrogenase (NADP+) activity"/>
    <property type="evidence" value="ECO:0007669"/>
    <property type="project" value="InterPro"/>
</dbReference>
<dbReference type="EMBL" id="QWET01000009">
    <property type="protein sequence ID" value="RIH64695.1"/>
    <property type="molecule type" value="Genomic_DNA"/>
</dbReference>
<dbReference type="GO" id="GO:0070403">
    <property type="term" value="F:NAD+ binding"/>
    <property type="evidence" value="ECO:0007669"/>
    <property type="project" value="InterPro"/>
</dbReference>
<dbReference type="InterPro" id="IPR008927">
    <property type="entry name" value="6-PGluconate_DH-like_C_sf"/>
</dbReference>
<keyword evidence="4" id="KW-1185">Reference proteome</keyword>
<reference evidence="3 4" key="1">
    <citation type="journal article" date="2015" name="Int. J. Syst. Evol. Microbiol.">
        <title>Mariniphaga sediminis sp. nov., isolated from coastal sediment.</title>
        <authorList>
            <person name="Wang F.Q."/>
            <person name="Shen Q.Y."/>
            <person name="Chen G.J."/>
            <person name="Du Z.J."/>
        </authorList>
    </citation>
    <scope>NUCLEOTIDE SEQUENCE [LARGE SCALE GENOMIC DNA]</scope>
    <source>
        <strain evidence="3 4">SY21</strain>
    </source>
</reference>
<dbReference type="Gene3D" id="1.10.3660.10">
    <property type="entry name" value="6-phosphogluconate dehydrogenase C-terminal like domain"/>
    <property type="match status" value="1"/>
</dbReference>
<evidence type="ECO:0000259" key="2">
    <source>
        <dbReference type="PROSITE" id="PS51176"/>
    </source>
</evidence>
<dbReference type="AlphaFoldDB" id="A0A399CY66"/>
<dbReference type="GO" id="GO:0006571">
    <property type="term" value="P:tyrosine biosynthetic process"/>
    <property type="evidence" value="ECO:0007669"/>
    <property type="project" value="InterPro"/>
</dbReference>
<dbReference type="NCBIfam" id="NF006307">
    <property type="entry name" value="PRK08507.1"/>
    <property type="match status" value="1"/>
</dbReference>
<dbReference type="EC" id="1.3.1.12" evidence="3"/>
<name>A0A399CY66_9BACT</name>
<proteinExistence type="predicted"/>
<dbReference type="SUPFAM" id="SSF48179">
    <property type="entry name" value="6-phosphogluconate dehydrogenase C-terminal domain-like"/>
    <property type="match status" value="1"/>
</dbReference>
<dbReference type="GO" id="GO:0008977">
    <property type="term" value="F:prephenate dehydrogenase (NAD+) activity"/>
    <property type="evidence" value="ECO:0007669"/>
    <property type="project" value="UniProtKB-EC"/>
</dbReference>
<dbReference type="PANTHER" id="PTHR21363">
    <property type="entry name" value="PREPHENATE DEHYDROGENASE"/>
    <property type="match status" value="1"/>
</dbReference>
<dbReference type="PANTHER" id="PTHR21363:SF0">
    <property type="entry name" value="PREPHENATE DEHYDROGENASE [NADP(+)]"/>
    <property type="match status" value="1"/>
</dbReference>
<dbReference type="InterPro" id="IPR046826">
    <property type="entry name" value="PDH_N"/>
</dbReference>
<dbReference type="RefSeq" id="WP_119350567.1">
    <property type="nucleotide sequence ID" value="NZ_QWET01000009.1"/>
</dbReference>
<keyword evidence="1 3" id="KW-0560">Oxidoreductase</keyword>
<evidence type="ECO:0000256" key="1">
    <source>
        <dbReference type="ARBA" id="ARBA00023002"/>
    </source>
</evidence>
<feature type="domain" description="Prephenate/arogenate dehydrogenase" evidence="2">
    <location>
        <begin position="1"/>
        <end position="286"/>
    </location>
</feature>
<evidence type="ECO:0000313" key="4">
    <source>
        <dbReference type="Proteomes" id="UP000266441"/>
    </source>
</evidence>
<gene>
    <name evidence="3" type="ORF">D1164_13745</name>
</gene>
<accession>A0A399CY66</accession>
<dbReference type="SUPFAM" id="SSF51735">
    <property type="entry name" value="NAD(P)-binding Rossmann-fold domains"/>
    <property type="match status" value="1"/>
</dbReference>
<dbReference type="Proteomes" id="UP000266441">
    <property type="component" value="Unassembled WGS sequence"/>
</dbReference>
<dbReference type="InterPro" id="IPR046825">
    <property type="entry name" value="PDH_C"/>
</dbReference>
<dbReference type="Gene3D" id="3.40.50.720">
    <property type="entry name" value="NAD(P)-binding Rossmann-like Domain"/>
    <property type="match status" value="1"/>
</dbReference>
<protein>
    <submittedName>
        <fullName evidence="3">Prephenate dehydrogenase</fullName>
        <ecNumber evidence="3">1.3.1.12</ecNumber>
    </submittedName>
</protein>
<dbReference type="InterPro" id="IPR003099">
    <property type="entry name" value="Prephen_DH"/>
</dbReference>
<dbReference type="PROSITE" id="PS51176">
    <property type="entry name" value="PDH_ADH"/>
    <property type="match status" value="1"/>
</dbReference>